<keyword evidence="6" id="KW-0963">Cytoplasm</keyword>
<dbReference type="Pfam" id="PF10033">
    <property type="entry name" value="ATG13"/>
    <property type="match status" value="1"/>
</dbReference>
<feature type="region of interest" description="Disordered" evidence="10">
    <location>
        <begin position="655"/>
        <end position="718"/>
    </location>
</feature>
<dbReference type="EMBL" id="BDGX01000037">
    <property type="protein sequence ID" value="GAV53529.1"/>
    <property type="molecule type" value="Genomic_DNA"/>
</dbReference>
<evidence type="ECO:0000256" key="6">
    <source>
        <dbReference type="ARBA" id="ARBA00022490"/>
    </source>
</evidence>
<dbReference type="InterPro" id="IPR036570">
    <property type="entry name" value="HORMA_dom_sf"/>
</dbReference>
<dbReference type="Gene3D" id="3.30.900.10">
    <property type="entry name" value="HORMA domain"/>
    <property type="match status" value="1"/>
</dbReference>
<evidence type="ECO:0000256" key="1">
    <source>
        <dbReference type="ARBA" id="ARBA00004329"/>
    </source>
</evidence>
<feature type="compositionally biased region" description="Basic and acidic residues" evidence="10">
    <location>
        <begin position="664"/>
        <end position="676"/>
    </location>
</feature>
<keyword evidence="5" id="KW-0813">Transport</keyword>
<evidence type="ECO:0000256" key="5">
    <source>
        <dbReference type="ARBA" id="ARBA00022448"/>
    </source>
</evidence>
<dbReference type="AlphaFoldDB" id="A0A1Q3ACN5"/>
<feature type="compositionally biased region" description="Low complexity" evidence="10">
    <location>
        <begin position="383"/>
        <end position="395"/>
    </location>
</feature>
<evidence type="ECO:0000256" key="7">
    <source>
        <dbReference type="ARBA" id="ARBA00022927"/>
    </source>
</evidence>
<organism evidence="12 13">
    <name type="scientific">Zygosaccharomyces rouxii</name>
    <dbReference type="NCBI Taxonomy" id="4956"/>
    <lineage>
        <taxon>Eukaryota</taxon>
        <taxon>Fungi</taxon>
        <taxon>Dikarya</taxon>
        <taxon>Ascomycota</taxon>
        <taxon>Saccharomycotina</taxon>
        <taxon>Saccharomycetes</taxon>
        <taxon>Saccharomycetales</taxon>
        <taxon>Saccharomycetaceae</taxon>
        <taxon>Zygosaccharomyces</taxon>
    </lineage>
</organism>
<feature type="compositionally biased region" description="Low complexity" evidence="10">
    <location>
        <begin position="677"/>
        <end position="691"/>
    </location>
</feature>
<evidence type="ECO:0000256" key="8">
    <source>
        <dbReference type="ARBA" id="ARBA00023006"/>
    </source>
</evidence>
<evidence type="ECO:0000256" key="2">
    <source>
        <dbReference type="ARBA" id="ARBA00004496"/>
    </source>
</evidence>
<dbReference type="FunFam" id="3.30.900.10:FF:000013">
    <property type="entry name" value="Autophagy-related protein 13"/>
    <property type="match status" value="1"/>
</dbReference>
<sequence>MNMTSMTGNDKEVVELIDNFFFKSTLLICSTKSNKPQTPLDEIPHFDEEWFLKRSEEELELPELIKQWSNFDGARELPPLVIETYLDLRNLGSQDSVHLKDEDENLWNVCRGTKKSEIVLERWLIELDSLSVAFKTHKVSEEETNNLSRQFVLLFRYLYTLIQLLPANDLYLSLSKNVVSHGTPPLISVCTRILDGSKPILSKGRIGLSKPIISAYSNVINESNVPSHLEQRKITPVWTKYGLLRVSVSYRRDCRFEIHRENEDEANLATMTTTAETPTTRRASQNQQQSVSLSPHGHAGSLNSMEQQSLPRKPLSITRQLQPFKVGSVGSAPIPQPHALSRNPSSSSSILANLQAQRSTNSSLWGPTPQQIAPHSGDVHIESTSAGSTSKYSSSFDRLRRHSSVKYNDTPAERPLKPARMSSDAQPSEDLLDFVKMINDRPELNIRRSPHPSVDISNSLMKFQNLKPTNDIISENLNSSLSLDPSHTFQSHSHRSNSHSPLPSFSPNFHYPMVPSKFPQPRSLSNDGDSVTGIATSRRNSTDVPPKNTVSNRTCNNSVSSSRRASGSERSATTPSFTHVSSCHHTNHPRINSSKEDGIDDEEEDDLVMHRSGSSDTRIKSMDSISTSISKNRLPIRQPSNYSQPTTTAVPAYAKLHRPGAKSAEPERDGSCRKLENSITTTASTPNPTTADSGSPHGEDNDDEDLLFFMSDMNLSKI</sequence>
<dbReference type="GO" id="GO:0000423">
    <property type="term" value="P:mitophagy"/>
    <property type="evidence" value="ECO:0007669"/>
    <property type="project" value="TreeGrafter"/>
</dbReference>
<dbReference type="GO" id="GO:0034727">
    <property type="term" value="P:piecemeal microautophagy of the nucleus"/>
    <property type="evidence" value="ECO:0007669"/>
    <property type="project" value="TreeGrafter"/>
</dbReference>
<feature type="compositionally biased region" description="Polar residues" evidence="10">
    <location>
        <begin position="281"/>
        <end position="293"/>
    </location>
</feature>
<evidence type="ECO:0000313" key="12">
    <source>
        <dbReference type="EMBL" id="GAV53529.1"/>
    </source>
</evidence>
<dbReference type="PANTHER" id="PTHR13430">
    <property type="match status" value="1"/>
</dbReference>
<keyword evidence="7" id="KW-0653">Protein transport</keyword>
<comment type="caution">
    <text evidence="12">The sequence shown here is derived from an EMBL/GenBank/DDBJ whole genome shotgun (WGS) entry which is preliminary data.</text>
</comment>
<evidence type="ECO:0000256" key="4">
    <source>
        <dbReference type="ARBA" id="ARBA00013801"/>
    </source>
</evidence>
<feature type="domain" description="Autophagy-related protein 13 N-terminal" evidence="11">
    <location>
        <begin position="17"/>
        <end position="256"/>
    </location>
</feature>
<dbReference type="Gene3D" id="6.10.140.1900">
    <property type="match status" value="1"/>
</dbReference>
<feature type="compositionally biased region" description="Polar residues" evidence="10">
    <location>
        <begin position="522"/>
        <end position="557"/>
    </location>
</feature>
<feature type="region of interest" description="Disordered" evidence="10">
    <location>
        <begin position="327"/>
        <end position="427"/>
    </location>
</feature>
<feature type="compositionally biased region" description="Polar residues" evidence="10">
    <location>
        <begin position="301"/>
        <end position="310"/>
    </location>
</feature>
<dbReference type="GO" id="GO:0005829">
    <property type="term" value="C:cytosol"/>
    <property type="evidence" value="ECO:0007669"/>
    <property type="project" value="TreeGrafter"/>
</dbReference>
<dbReference type="GO" id="GO:1990316">
    <property type="term" value="C:Atg1/ULK1 kinase complex"/>
    <property type="evidence" value="ECO:0007669"/>
    <property type="project" value="InterPro"/>
</dbReference>
<evidence type="ECO:0000256" key="9">
    <source>
        <dbReference type="RuleBase" id="RU361214"/>
    </source>
</evidence>
<feature type="region of interest" description="Disordered" evidence="10">
    <location>
        <begin position="484"/>
        <end position="603"/>
    </location>
</feature>
<gene>
    <name evidence="12" type="ORF">ZYGR_0AK00310</name>
</gene>
<evidence type="ECO:0000256" key="3">
    <source>
        <dbReference type="ARBA" id="ARBA00005246"/>
    </source>
</evidence>
<feature type="compositionally biased region" description="Polar residues" evidence="10">
    <location>
        <begin position="350"/>
        <end position="373"/>
    </location>
</feature>
<feature type="compositionally biased region" description="Low complexity" evidence="10">
    <location>
        <begin position="270"/>
        <end position="280"/>
    </location>
</feature>
<dbReference type="InterPro" id="IPR018731">
    <property type="entry name" value="Atg13_N"/>
</dbReference>
<evidence type="ECO:0000259" key="11">
    <source>
        <dbReference type="Pfam" id="PF10033"/>
    </source>
</evidence>
<evidence type="ECO:0000256" key="10">
    <source>
        <dbReference type="SAM" id="MobiDB-lite"/>
    </source>
</evidence>
<dbReference type="GO" id="GO:0000407">
    <property type="term" value="C:phagophore assembly site"/>
    <property type="evidence" value="ECO:0007669"/>
    <property type="project" value="UniProtKB-SubCell"/>
</dbReference>
<proteinExistence type="inferred from homology"/>
<dbReference type="InterPro" id="IPR040182">
    <property type="entry name" value="ATG13"/>
</dbReference>
<feature type="region of interest" description="Disordered" evidence="10">
    <location>
        <begin position="267"/>
        <end position="311"/>
    </location>
</feature>
<dbReference type="GO" id="GO:0015031">
    <property type="term" value="P:protein transport"/>
    <property type="evidence" value="ECO:0007669"/>
    <property type="project" value="UniProtKB-KW"/>
</dbReference>
<name>A0A1Q3ACN5_ZYGRO</name>
<evidence type="ECO:0000313" key="13">
    <source>
        <dbReference type="Proteomes" id="UP000187013"/>
    </source>
</evidence>
<feature type="compositionally biased region" description="Polar residues" evidence="10">
    <location>
        <begin position="498"/>
        <end position="507"/>
    </location>
</feature>
<reference evidence="12 13" key="1">
    <citation type="submission" date="2016-08" db="EMBL/GenBank/DDBJ databases">
        <title>Draft genome sequence of allopolyploid Zygosaccharomyces rouxii.</title>
        <authorList>
            <person name="Watanabe J."/>
            <person name="Uehara K."/>
            <person name="Mogi Y."/>
            <person name="Tsukioka Y."/>
        </authorList>
    </citation>
    <scope>NUCLEOTIDE SEQUENCE [LARGE SCALE GENOMIC DNA]</scope>
    <source>
        <strain evidence="12 13">NBRC 110957</strain>
    </source>
</reference>
<comment type="subcellular location">
    <subcellularLocation>
        <location evidence="2">Cytoplasm</location>
    </subcellularLocation>
    <subcellularLocation>
        <location evidence="1">Preautophagosomal structure</location>
    </subcellularLocation>
</comment>
<accession>A0A1Q3ACN5</accession>
<keyword evidence="8 9" id="KW-0072">Autophagy</keyword>
<protein>
    <recommendedName>
        <fullName evidence="4 9">Autophagy-related protein 13</fullName>
    </recommendedName>
</protein>
<feature type="compositionally biased region" description="Low complexity" evidence="10">
    <location>
        <begin position="558"/>
        <end position="571"/>
    </location>
</feature>
<dbReference type="PANTHER" id="PTHR13430:SF4">
    <property type="entry name" value="AUTOPHAGY-RELATED PROTEIN 13"/>
    <property type="match status" value="1"/>
</dbReference>
<dbReference type="Proteomes" id="UP000187013">
    <property type="component" value="Unassembled WGS sequence"/>
</dbReference>
<feature type="compositionally biased region" description="Polar residues" evidence="10">
    <location>
        <begin position="572"/>
        <end position="592"/>
    </location>
</feature>
<dbReference type="OrthoDB" id="70161at2759"/>
<comment type="similarity">
    <text evidence="3 9">Belongs to the ATG13 family. Fungi subfamily.</text>
</comment>
<dbReference type="GO" id="GO:0034497">
    <property type="term" value="P:protein localization to phagophore assembly site"/>
    <property type="evidence" value="ECO:0007669"/>
    <property type="project" value="TreeGrafter"/>
</dbReference>